<dbReference type="EMBL" id="LACI01002307">
    <property type="protein sequence ID" value="KJU82474.1"/>
    <property type="molecule type" value="Genomic_DNA"/>
</dbReference>
<keyword evidence="1" id="KW-0418">Kinase</keyword>
<reference evidence="1 2" key="1">
    <citation type="submission" date="2015-02" db="EMBL/GenBank/DDBJ databases">
        <title>Single-cell genomics of uncultivated deep-branching MTB reveals a conserved set of magnetosome genes.</title>
        <authorList>
            <person name="Kolinko S."/>
            <person name="Richter M."/>
            <person name="Glockner F.O."/>
            <person name="Brachmann A."/>
            <person name="Schuler D."/>
        </authorList>
    </citation>
    <scope>NUCLEOTIDE SEQUENCE [LARGE SCALE GENOMIC DNA]</scope>
    <source>
        <strain evidence="1">TM-1</strain>
    </source>
</reference>
<feature type="non-terminal residue" evidence="1">
    <location>
        <position position="1"/>
    </location>
</feature>
<dbReference type="Proteomes" id="UP000033423">
    <property type="component" value="Unassembled WGS sequence"/>
</dbReference>
<dbReference type="AlphaFoldDB" id="A0A0F3GKJ0"/>
<organism evidence="1 2">
    <name type="scientific">Candidatus Magnetobacterium bavaricum</name>
    <dbReference type="NCBI Taxonomy" id="29290"/>
    <lineage>
        <taxon>Bacteria</taxon>
        <taxon>Pseudomonadati</taxon>
        <taxon>Nitrospirota</taxon>
        <taxon>Thermodesulfovibrionia</taxon>
        <taxon>Thermodesulfovibrionales</taxon>
        <taxon>Candidatus Magnetobacteriaceae</taxon>
        <taxon>Candidatus Magnetobacterium</taxon>
    </lineage>
</organism>
<gene>
    <name evidence="1" type="ORF">MBAV_005333</name>
</gene>
<dbReference type="SUPFAM" id="SSF55874">
    <property type="entry name" value="ATPase domain of HSP90 chaperone/DNA topoisomerase II/histidine kinase"/>
    <property type="match status" value="1"/>
</dbReference>
<dbReference type="GO" id="GO:0016301">
    <property type="term" value="F:kinase activity"/>
    <property type="evidence" value="ECO:0007669"/>
    <property type="project" value="UniProtKB-KW"/>
</dbReference>
<name>A0A0F3GKJ0_9BACT</name>
<dbReference type="InterPro" id="IPR036890">
    <property type="entry name" value="HATPase_C_sf"/>
</dbReference>
<comment type="caution">
    <text evidence="1">The sequence shown here is derived from an EMBL/GenBank/DDBJ whole genome shotgun (WGS) entry which is preliminary data.</text>
</comment>
<evidence type="ECO:0000313" key="2">
    <source>
        <dbReference type="Proteomes" id="UP000033423"/>
    </source>
</evidence>
<evidence type="ECO:0000313" key="1">
    <source>
        <dbReference type="EMBL" id="KJU82474.1"/>
    </source>
</evidence>
<sequence>YEHGELDMEYINKAVTEAMEELRGMSNTINDFMNFYSPKEERESLDLKVAAAEVLTLLYPILKDNLIDFTITCHAHSKTFTDIPEVICCDSFVLDTYKQHFQYVMLNILGNSKDAILHQRQLGLLGNETNGIIAVE</sequence>
<proteinExistence type="predicted"/>
<accession>A0A0F3GKJ0</accession>
<protein>
    <submittedName>
        <fullName evidence="1">Sensor signal transduction histidine kinase</fullName>
    </submittedName>
</protein>
<keyword evidence="2" id="KW-1185">Reference proteome</keyword>
<keyword evidence="1" id="KW-0808">Transferase</keyword>